<evidence type="ECO:0000259" key="5">
    <source>
        <dbReference type="Pfam" id="PF08241"/>
    </source>
</evidence>
<keyword evidence="3" id="KW-0949">S-adenosyl-L-methionine</keyword>
<evidence type="ECO:0000313" key="7">
    <source>
        <dbReference type="Proteomes" id="UP000316304"/>
    </source>
</evidence>
<dbReference type="GO" id="GO:0032259">
    <property type="term" value="P:methylation"/>
    <property type="evidence" value="ECO:0007669"/>
    <property type="project" value="UniProtKB-KW"/>
</dbReference>
<evidence type="ECO:0000313" key="6">
    <source>
        <dbReference type="EMBL" id="TWU25460.1"/>
    </source>
</evidence>
<comment type="pathway">
    <text evidence="4">Amine and polyamine biosynthesis; betaine biosynthesis via glycine pathway; betaine from glycine: step 3/3.</text>
</comment>
<dbReference type="InterPro" id="IPR013216">
    <property type="entry name" value="Methyltransf_11"/>
</dbReference>
<sequence length="282" mass="31537">MSGNYSTAVNTAREYYNSEDADSFYSLIWGGEDIHIGCYANDAEPIETASRRTVSKMADRLRDTLSPNSRVLDLGAGYGGAARYLAERFGCQVVALNLSETENSRCRKLNAEQSLDHLVEVVDGSFEAIPSDDHRFDVVWSQDAILHSGNRTQVISEVSRVLKPGGDFVFTDPMQADDCPVGVLQPILNRIHLNTLASPKFYIDQCDAVGMRLIDFECLTPQLVRHYARVLEETTAREMEINELISPDYLQRMKAGLGHWIDGGHHGYLAWGIFHFTKSELS</sequence>
<proteinExistence type="predicted"/>
<dbReference type="AlphaFoldDB" id="A0A5C6CLG4"/>
<gene>
    <name evidence="6" type="ORF">Pla52o_17610</name>
</gene>
<dbReference type="GO" id="GO:0019286">
    <property type="term" value="P:glycine betaine biosynthetic process from glycine"/>
    <property type="evidence" value="ECO:0007669"/>
    <property type="project" value="UniProtKB-ARBA"/>
</dbReference>
<dbReference type="InterPro" id="IPR050447">
    <property type="entry name" value="Erg6_SMT_methyltransf"/>
</dbReference>
<dbReference type="EMBL" id="SJPT01000002">
    <property type="protein sequence ID" value="TWU25460.1"/>
    <property type="molecule type" value="Genomic_DNA"/>
</dbReference>
<dbReference type="FunFam" id="3.40.50.150:FF:000461">
    <property type="entry name" value="Sarcosine/dimethylglycine N-methyltransferase"/>
    <property type="match status" value="1"/>
</dbReference>
<organism evidence="6 7">
    <name type="scientific">Novipirellula galeiformis</name>
    <dbReference type="NCBI Taxonomy" id="2528004"/>
    <lineage>
        <taxon>Bacteria</taxon>
        <taxon>Pseudomonadati</taxon>
        <taxon>Planctomycetota</taxon>
        <taxon>Planctomycetia</taxon>
        <taxon>Pirellulales</taxon>
        <taxon>Pirellulaceae</taxon>
        <taxon>Novipirellula</taxon>
    </lineage>
</organism>
<keyword evidence="2 6" id="KW-0808">Transferase</keyword>
<dbReference type="Gene3D" id="3.40.50.150">
    <property type="entry name" value="Vaccinia Virus protein VP39"/>
    <property type="match status" value="1"/>
</dbReference>
<keyword evidence="1 6" id="KW-0489">Methyltransferase</keyword>
<name>A0A5C6CLG4_9BACT</name>
<dbReference type="EC" id="2.1.1.157" evidence="6"/>
<dbReference type="GO" id="GO:0052729">
    <property type="term" value="F:dimethylglycine N-methyltransferase activity"/>
    <property type="evidence" value="ECO:0007669"/>
    <property type="project" value="UniProtKB-ARBA"/>
</dbReference>
<dbReference type="PANTHER" id="PTHR44068:SF11">
    <property type="entry name" value="GERANYL DIPHOSPHATE 2-C-METHYLTRANSFERASE"/>
    <property type="match status" value="1"/>
</dbReference>
<dbReference type="PANTHER" id="PTHR44068">
    <property type="entry name" value="ZGC:194242"/>
    <property type="match status" value="1"/>
</dbReference>
<dbReference type="CDD" id="cd02440">
    <property type="entry name" value="AdoMet_MTases"/>
    <property type="match status" value="1"/>
</dbReference>
<keyword evidence="7" id="KW-1185">Reference proteome</keyword>
<evidence type="ECO:0000256" key="4">
    <source>
        <dbReference type="ARBA" id="ARBA00060542"/>
    </source>
</evidence>
<reference evidence="6 7" key="1">
    <citation type="submission" date="2019-02" db="EMBL/GenBank/DDBJ databases">
        <title>Deep-cultivation of Planctomycetes and their phenomic and genomic characterization uncovers novel biology.</title>
        <authorList>
            <person name="Wiegand S."/>
            <person name="Jogler M."/>
            <person name="Boedeker C."/>
            <person name="Pinto D."/>
            <person name="Vollmers J."/>
            <person name="Rivas-Marin E."/>
            <person name="Kohn T."/>
            <person name="Peeters S.H."/>
            <person name="Heuer A."/>
            <person name="Rast P."/>
            <person name="Oberbeckmann S."/>
            <person name="Bunk B."/>
            <person name="Jeske O."/>
            <person name="Meyerdierks A."/>
            <person name="Storesund J.E."/>
            <person name="Kallscheuer N."/>
            <person name="Luecker S."/>
            <person name="Lage O.M."/>
            <person name="Pohl T."/>
            <person name="Merkel B.J."/>
            <person name="Hornburger P."/>
            <person name="Mueller R.-W."/>
            <person name="Bruemmer F."/>
            <person name="Labrenz M."/>
            <person name="Spormann A.M."/>
            <person name="Op Den Camp H."/>
            <person name="Overmann J."/>
            <person name="Amann R."/>
            <person name="Jetten M.S.M."/>
            <person name="Mascher T."/>
            <person name="Medema M.H."/>
            <person name="Devos D.P."/>
            <person name="Kaster A.-K."/>
            <person name="Ovreas L."/>
            <person name="Rohde M."/>
            <person name="Galperin M.Y."/>
            <person name="Jogler C."/>
        </authorList>
    </citation>
    <scope>NUCLEOTIDE SEQUENCE [LARGE SCALE GENOMIC DNA]</scope>
    <source>
        <strain evidence="6 7">Pla52o</strain>
    </source>
</reference>
<dbReference type="SUPFAM" id="SSF53335">
    <property type="entry name" value="S-adenosyl-L-methionine-dependent methyltransferases"/>
    <property type="match status" value="1"/>
</dbReference>
<evidence type="ECO:0000256" key="3">
    <source>
        <dbReference type="ARBA" id="ARBA00022691"/>
    </source>
</evidence>
<evidence type="ECO:0000256" key="2">
    <source>
        <dbReference type="ARBA" id="ARBA00022679"/>
    </source>
</evidence>
<dbReference type="Pfam" id="PF08241">
    <property type="entry name" value="Methyltransf_11"/>
    <property type="match status" value="1"/>
</dbReference>
<dbReference type="RefSeq" id="WP_146594072.1">
    <property type="nucleotide sequence ID" value="NZ_SJPT01000002.1"/>
</dbReference>
<dbReference type="InterPro" id="IPR029063">
    <property type="entry name" value="SAM-dependent_MTases_sf"/>
</dbReference>
<feature type="domain" description="Methyltransferase type 11" evidence="5">
    <location>
        <begin position="72"/>
        <end position="170"/>
    </location>
</feature>
<accession>A0A5C6CLG4</accession>
<dbReference type="OrthoDB" id="278023at2"/>
<dbReference type="Proteomes" id="UP000316304">
    <property type="component" value="Unassembled WGS sequence"/>
</dbReference>
<protein>
    <submittedName>
        <fullName evidence="6">Sarcosine/dimethylglycine N-methyltransferase</fullName>
        <ecNumber evidence="6">2.1.1.157</ecNumber>
    </submittedName>
</protein>
<comment type="caution">
    <text evidence="6">The sequence shown here is derived from an EMBL/GenBank/DDBJ whole genome shotgun (WGS) entry which is preliminary data.</text>
</comment>
<evidence type="ECO:0000256" key="1">
    <source>
        <dbReference type="ARBA" id="ARBA00022603"/>
    </source>
</evidence>